<reference evidence="1" key="1">
    <citation type="submission" date="2014-11" db="EMBL/GenBank/DDBJ databases">
        <authorList>
            <person name="Amaro Gonzalez C."/>
        </authorList>
    </citation>
    <scope>NUCLEOTIDE SEQUENCE</scope>
</reference>
<accession>A0A0E9SIW3</accession>
<name>A0A0E9SIW3_ANGAN</name>
<dbReference type="AlphaFoldDB" id="A0A0E9SIW3"/>
<sequence length="54" mass="6148">MQREKNCKRETEVFVAKMTCNIFNLLTPNRAFLPSLISVTCSGKFPPYTSQLPP</sequence>
<reference evidence="1" key="2">
    <citation type="journal article" date="2015" name="Fish Shellfish Immunol.">
        <title>Early steps in the European eel (Anguilla anguilla)-Vibrio vulnificus interaction in the gills: Role of the RtxA13 toxin.</title>
        <authorList>
            <person name="Callol A."/>
            <person name="Pajuelo D."/>
            <person name="Ebbesson L."/>
            <person name="Teles M."/>
            <person name="MacKenzie S."/>
            <person name="Amaro C."/>
        </authorList>
    </citation>
    <scope>NUCLEOTIDE SEQUENCE</scope>
</reference>
<proteinExistence type="predicted"/>
<evidence type="ECO:0000313" key="1">
    <source>
        <dbReference type="EMBL" id="JAH41192.1"/>
    </source>
</evidence>
<organism evidence="1">
    <name type="scientific">Anguilla anguilla</name>
    <name type="common">European freshwater eel</name>
    <name type="synonym">Muraena anguilla</name>
    <dbReference type="NCBI Taxonomy" id="7936"/>
    <lineage>
        <taxon>Eukaryota</taxon>
        <taxon>Metazoa</taxon>
        <taxon>Chordata</taxon>
        <taxon>Craniata</taxon>
        <taxon>Vertebrata</taxon>
        <taxon>Euteleostomi</taxon>
        <taxon>Actinopterygii</taxon>
        <taxon>Neopterygii</taxon>
        <taxon>Teleostei</taxon>
        <taxon>Anguilliformes</taxon>
        <taxon>Anguillidae</taxon>
        <taxon>Anguilla</taxon>
    </lineage>
</organism>
<dbReference type="EMBL" id="GBXM01067385">
    <property type="protein sequence ID" value="JAH41192.1"/>
    <property type="molecule type" value="Transcribed_RNA"/>
</dbReference>
<protein>
    <submittedName>
        <fullName evidence="1">Uncharacterized protein</fullName>
    </submittedName>
</protein>